<comment type="similarity">
    <text evidence="2">Belongs to the OXA1/ALB3/YidC (TC 2.A.9.2) family.</text>
</comment>
<evidence type="ECO:0000256" key="5">
    <source>
        <dbReference type="ARBA" id="ARBA00023136"/>
    </source>
</evidence>
<dbReference type="PANTHER" id="PTHR12428:SF14">
    <property type="entry name" value="ALBINO3-LIKE PROTEIN 1, CHLOROPLASTIC"/>
    <property type="match status" value="1"/>
</dbReference>
<feature type="compositionally biased region" description="Polar residues" evidence="7">
    <location>
        <begin position="425"/>
        <end position="443"/>
    </location>
</feature>
<feature type="domain" description="Membrane insertase YidC/Oxa/ALB C-terminal" evidence="9">
    <location>
        <begin position="134"/>
        <end position="348"/>
    </location>
</feature>
<feature type="transmembrane region" description="Helical" evidence="8">
    <location>
        <begin position="132"/>
        <end position="153"/>
    </location>
</feature>
<evidence type="ECO:0000313" key="10">
    <source>
        <dbReference type="EnsemblPlants" id="Kaladp0034s0103.1.v1.1"/>
    </source>
</evidence>
<name>A0A7N0TEW0_KALFE</name>
<dbReference type="InterPro" id="IPR028055">
    <property type="entry name" value="YidC/Oxa/ALB_C"/>
</dbReference>
<dbReference type="OMA" id="VGNNLWT"/>
<dbReference type="GO" id="GO:0009535">
    <property type="term" value="C:chloroplast thylakoid membrane"/>
    <property type="evidence" value="ECO:0007669"/>
    <property type="project" value="TreeGrafter"/>
</dbReference>
<dbReference type="GO" id="GO:0051205">
    <property type="term" value="P:protein insertion into membrane"/>
    <property type="evidence" value="ECO:0007669"/>
    <property type="project" value="TreeGrafter"/>
</dbReference>
<dbReference type="Gramene" id="Kaladp0034s0103.1.v1.1">
    <property type="protein sequence ID" value="Kaladp0034s0103.1.v1.1"/>
    <property type="gene ID" value="Kaladp0034s0103.v1.1"/>
</dbReference>
<dbReference type="AlphaFoldDB" id="A0A7N0TEW0"/>
<dbReference type="GO" id="GO:0010027">
    <property type="term" value="P:thylakoid membrane organization"/>
    <property type="evidence" value="ECO:0007669"/>
    <property type="project" value="TreeGrafter"/>
</dbReference>
<dbReference type="InterPro" id="IPR047196">
    <property type="entry name" value="YidC_ALB_C"/>
</dbReference>
<dbReference type="EnsemblPlants" id="Kaladp0034s0103.1.v1.1">
    <property type="protein sequence ID" value="Kaladp0034s0103.1.v1.1"/>
    <property type="gene ID" value="Kaladp0034s0103.v1.1"/>
</dbReference>
<evidence type="ECO:0000256" key="6">
    <source>
        <dbReference type="RuleBase" id="RU003945"/>
    </source>
</evidence>
<dbReference type="Pfam" id="PF02096">
    <property type="entry name" value="60KD_IMP"/>
    <property type="match status" value="1"/>
</dbReference>
<feature type="transmembrane region" description="Helical" evidence="8">
    <location>
        <begin position="312"/>
        <end position="333"/>
    </location>
</feature>
<protein>
    <recommendedName>
        <fullName evidence="9">Membrane insertase YidC/Oxa/ALB C-terminal domain-containing protein</fullName>
    </recommendedName>
</protein>
<evidence type="ECO:0000256" key="4">
    <source>
        <dbReference type="ARBA" id="ARBA00022989"/>
    </source>
</evidence>
<dbReference type="GO" id="GO:0072598">
    <property type="term" value="P:protein localization to chloroplast"/>
    <property type="evidence" value="ECO:0007669"/>
    <property type="project" value="TreeGrafter"/>
</dbReference>
<comment type="subcellular location">
    <subcellularLocation>
        <location evidence="1 6">Membrane</location>
        <topology evidence="1 6">Multi-pass membrane protein</topology>
    </subcellularLocation>
</comment>
<reference evidence="10" key="1">
    <citation type="submission" date="2021-01" db="UniProtKB">
        <authorList>
            <consortium name="EnsemblPlants"/>
        </authorList>
    </citation>
    <scope>IDENTIFICATION</scope>
</reference>
<dbReference type="CDD" id="cd20070">
    <property type="entry name" value="5TM_YidC_Alb3"/>
    <property type="match status" value="1"/>
</dbReference>
<keyword evidence="11" id="KW-1185">Reference proteome</keyword>
<accession>A0A7N0TEW0</accession>
<dbReference type="Proteomes" id="UP000594263">
    <property type="component" value="Unplaced"/>
</dbReference>
<dbReference type="InterPro" id="IPR001708">
    <property type="entry name" value="YidC/ALB3/OXA1/COX18"/>
</dbReference>
<proteinExistence type="inferred from homology"/>
<keyword evidence="3 6" id="KW-0812">Transmembrane</keyword>
<sequence>MASLLPIRPHAPFSPFQQRARASRRVQHQFGGDTSNLWLGRLPRGGAVMLGFRPLEFLLNSDGVEGLKEVLGRAEGLMYTIADAAVSSSPDAVVGGGEAAKQSSDWLSGITYYMESVLKVLKDGLSALHVPYSYGFAIILLTVLVKAATFPLTKKQVESAMAMRSLAPQIKAIEERYAGDQERIQLETARLYKLANINPLAGCLPTLATIPVWIGLYRALSNVANEGLLTEGFFWIPSLAGPTTIAARQNGSGISWLFPFVDGHPPLGWSDTFAYLVLPALLIASQYISLQIMQSSQSNDPNMKTSQAITKFLPLMIGYFALSVPSGLSLYWLTNNILSTAQQVWLQKLGGAQNPISKLNNVIKEEQLQIPKPTLELKAKVETSRQETKSLSTGPKPGERFRLLKEEEARKKRQREEEKKKAQGAETSGAQSGTSTINGNASGQEPREDQNGATTSRVESNEVQVDPNGIQEQQNNDHLKKEAVEVMNGASSTEDEATSMFRRSNERQ</sequence>
<feature type="region of interest" description="Disordered" evidence="7">
    <location>
        <begin position="379"/>
        <end position="508"/>
    </location>
</feature>
<feature type="compositionally biased region" description="Basic and acidic residues" evidence="7">
    <location>
        <begin position="475"/>
        <end position="484"/>
    </location>
</feature>
<keyword evidence="4 8" id="KW-1133">Transmembrane helix</keyword>
<keyword evidence="5 8" id="KW-0472">Membrane</keyword>
<evidence type="ECO:0000256" key="8">
    <source>
        <dbReference type="SAM" id="Phobius"/>
    </source>
</evidence>
<evidence type="ECO:0000256" key="3">
    <source>
        <dbReference type="ARBA" id="ARBA00022692"/>
    </source>
</evidence>
<organism evidence="10 11">
    <name type="scientific">Kalanchoe fedtschenkoi</name>
    <name type="common">Lavender scallops</name>
    <name type="synonym">South American air plant</name>
    <dbReference type="NCBI Taxonomy" id="63787"/>
    <lineage>
        <taxon>Eukaryota</taxon>
        <taxon>Viridiplantae</taxon>
        <taxon>Streptophyta</taxon>
        <taxon>Embryophyta</taxon>
        <taxon>Tracheophyta</taxon>
        <taxon>Spermatophyta</taxon>
        <taxon>Magnoliopsida</taxon>
        <taxon>eudicotyledons</taxon>
        <taxon>Gunneridae</taxon>
        <taxon>Pentapetalae</taxon>
        <taxon>Saxifragales</taxon>
        <taxon>Crassulaceae</taxon>
        <taxon>Kalanchoe</taxon>
    </lineage>
</organism>
<feature type="transmembrane region" description="Helical" evidence="8">
    <location>
        <begin position="200"/>
        <end position="220"/>
    </location>
</feature>
<evidence type="ECO:0000259" key="9">
    <source>
        <dbReference type="Pfam" id="PF02096"/>
    </source>
</evidence>
<dbReference type="NCBIfam" id="TIGR03592">
    <property type="entry name" value="yidC_oxa1_cterm"/>
    <property type="match status" value="1"/>
</dbReference>
<feature type="compositionally biased region" description="Polar residues" evidence="7">
    <location>
        <begin position="451"/>
        <end position="463"/>
    </location>
</feature>
<evidence type="ECO:0000256" key="2">
    <source>
        <dbReference type="ARBA" id="ARBA00010583"/>
    </source>
</evidence>
<feature type="transmembrane region" description="Helical" evidence="8">
    <location>
        <begin position="273"/>
        <end position="292"/>
    </location>
</feature>
<evidence type="ECO:0000256" key="7">
    <source>
        <dbReference type="SAM" id="MobiDB-lite"/>
    </source>
</evidence>
<evidence type="ECO:0000256" key="1">
    <source>
        <dbReference type="ARBA" id="ARBA00004141"/>
    </source>
</evidence>
<evidence type="ECO:0000313" key="11">
    <source>
        <dbReference type="Proteomes" id="UP000594263"/>
    </source>
</evidence>
<dbReference type="GO" id="GO:0032977">
    <property type="term" value="F:membrane insertase activity"/>
    <property type="evidence" value="ECO:0007669"/>
    <property type="project" value="InterPro"/>
</dbReference>
<comment type="similarity">
    <text evidence="6">Belongs to the OXA1/ALB3/YidC family.</text>
</comment>
<dbReference type="PANTHER" id="PTHR12428">
    <property type="entry name" value="OXA1"/>
    <property type="match status" value="1"/>
</dbReference>
<feature type="compositionally biased region" description="Basic and acidic residues" evidence="7">
    <location>
        <begin position="397"/>
        <end position="423"/>
    </location>
</feature>
<feature type="compositionally biased region" description="Basic and acidic residues" evidence="7">
    <location>
        <begin position="379"/>
        <end position="388"/>
    </location>
</feature>